<gene>
    <name evidence="1" type="ORF">IHE45_01G083800</name>
</gene>
<reference evidence="2" key="1">
    <citation type="journal article" date="2022" name="Nat. Commun.">
        <title>Chromosome evolution and the genetic basis of agronomically important traits in greater yam.</title>
        <authorList>
            <person name="Bredeson J.V."/>
            <person name="Lyons J.B."/>
            <person name="Oniyinde I.O."/>
            <person name="Okereke N.R."/>
            <person name="Kolade O."/>
            <person name="Nnabue I."/>
            <person name="Nwadili C.O."/>
            <person name="Hribova E."/>
            <person name="Parker M."/>
            <person name="Nwogha J."/>
            <person name="Shu S."/>
            <person name="Carlson J."/>
            <person name="Kariba R."/>
            <person name="Muthemba S."/>
            <person name="Knop K."/>
            <person name="Barton G.J."/>
            <person name="Sherwood A.V."/>
            <person name="Lopez-Montes A."/>
            <person name="Asiedu R."/>
            <person name="Jamnadass R."/>
            <person name="Muchugi A."/>
            <person name="Goodstein D."/>
            <person name="Egesi C.N."/>
            <person name="Featherston J."/>
            <person name="Asfaw A."/>
            <person name="Simpson G.G."/>
            <person name="Dolezel J."/>
            <person name="Hendre P.S."/>
            <person name="Van Deynze A."/>
            <person name="Kumar P.L."/>
            <person name="Obidiegwu J.E."/>
            <person name="Bhattacharjee R."/>
            <person name="Rokhsar D.S."/>
        </authorList>
    </citation>
    <scope>NUCLEOTIDE SEQUENCE [LARGE SCALE GENOMIC DNA]</scope>
    <source>
        <strain evidence="2">cv. TDa95/00328</strain>
    </source>
</reference>
<proteinExistence type="predicted"/>
<evidence type="ECO:0000313" key="1">
    <source>
        <dbReference type="EMBL" id="KAH7692709.1"/>
    </source>
</evidence>
<name>A0ACB7WW47_DIOAL</name>
<comment type="caution">
    <text evidence="1">The sequence shown here is derived from an EMBL/GenBank/DDBJ whole genome shotgun (WGS) entry which is preliminary data.</text>
</comment>
<dbReference type="EMBL" id="CM037011">
    <property type="protein sequence ID" value="KAH7692709.1"/>
    <property type="molecule type" value="Genomic_DNA"/>
</dbReference>
<accession>A0ACB7WW47</accession>
<dbReference type="Proteomes" id="UP000827976">
    <property type="component" value="Chromosome 1"/>
</dbReference>
<keyword evidence="2" id="KW-1185">Reference proteome</keyword>
<evidence type="ECO:0000313" key="2">
    <source>
        <dbReference type="Proteomes" id="UP000827976"/>
    </source>
</evidence>
<protein>
    <submittedName>
        <fullName evidence="1">Cytochrome P450 E-class group I protein</fullName>
    </submittedName>
</protein>
<organism evidence="1 2">
    <name type="scientific">Dioscorea alata</name>
    <name type="common">Purple yam</name>
    <dbReference type="NCBI Taxonomy" id="55571"/>
    <lineage>
        <taxon>Eukaryota</taxon>
        <taxon>Viridiplantae</taxon>
        <taxon>Streptophyta</taxon>
        <taxon>Embryophyta</taxon>
        <taxon>Tracheophyta</taxon>
        <taxon>Spermatophyta</taxon>
        <taxon>Magnoliopsida</taxon>
        <taxon>Liliopsida</taxon>
        <taxon>Dioscoreales</taxon>
        <taxon>Dioscoreaceae</taxon>
        <taxon>Dioscorea</taxon>
    </lineage>
</organism>
<sequence length="204" mass="23788">MMVFLYLFIFIISTLFFSYTLFFKTFNNGGLPPGPPLVPIIGNIHWFWTSSETFPKRLRDLHARYGPIITLHIGSLRVIFISDRQITYDALVTRGAVFADRPPAIPTTGVFTSNQHTINSAHYGPLWRLLRRNLISEILHSSRVKLFSNGRQWVLNCKSFREAKVVEQKKQWRKEPTLKPDVQFCLYNHYWTCNKKILQKGISN</sequence>